<name>A0A838X4N3_9CORY</name>
<feature type="region of interest" description="Disordered" evidence="1">
    <location>
        <begin position="1"/>
        <end position="21"/>
    </location>
</feature>
<feature type="region of interest" description="Disordered" evidence="1">
    <location>
        <begin position="102"/>
        <end position="140"/>
    </location>
</feature>
<proteinExistence type="predicted"/>
<feature type="compositionally biased region" description="Basic and acidic residues" evidence="1">
    <location>
        <begin position="8"/>
        <end position="21"/>
    </location>
</feature>
<dbReference type="AlphaFoldDB" id="A0A838X4N3"/>
<organism evidence="3 4">
    <name type="scientific">Corynebacterium sanguinis</name>
    <dbReference type="NCBI Taxonomy" id="2594913"/>
    <lineage>
        <taxon>Bacteria</taxon>
        <taxon>Bacillati</taxon>
        <taxon>Actinomycetota</taxon>
        <taxon>Actinomycetes</taxon>
        <taxon>Mycobacteriales</taxon>
        <taxon>Corynebacteriaceae</taxon>
        <taxon>Corynebacterium</taxon>
    </lineage>
</organism>
<dbReference type="Proteomes" id="UP000580709">
    <property type="component" value="Unassembled WGS sequence"/>
</dbReference>
<feature type="transmembrane region" description="Helical" evidence="2">
    <location>
        <begin position="40"/>
        <end position="59"/>
    </location>
</feature>
<keyword evidence="2" id="KW-0472">Membrane</keyword>
<evidence type="ECO:0000256" key="2">
    <source>
        <dbReference type="SAM" id="Phobius"/>
    </source>
</evidence>
<evidence type="ECO:0000256" key="1">
    <source>
        <dbReference type="SAM" id="MobiDB-lite"/>
    </source>
</evidence>
<evidence type="ECO:0000313" key="4">
    <source>
        <dbReference type="Proteomes" id="UP000580709"/>
    </source>
</evidence>
<protein>
    <submittedName>
        <fullName evidence="3">Uncharacterized protein</fullName>
    </submittedName>
</protein>
<reference evidence="3 4" key="1">
    <citation type="submission" date="2020-07" db="EMBL/GenBank/DDBJ databases">
        <authorList>
            <person name="Khare M."/>
        </authorList>
    </citation>
    <scope>NUCLEOTIDE SEQUENCE [LARGE SCALE GENOMIC DNA]</scope>
    <source>
        <strain evidence="3 4">P8776</strain>
    </source>
</reference>
<keyword evidence="2" id="KW-1133">Transmembrane helix</keyword>
<accession>A0A838X4N3</accession>
<keyword evidence="4" id="KW-1185">Reference proteome</keyword>
<gene>
    <name evidence="3" type="ORF">H0H28_12100</name>
</gene>
<dbReference type="EMBL" id="JACEOR010000546">
    <property type="protein sequence ID" value="MBA4506041.1"/>
    <property type="molecule type" value="Genomic_DNA"/>
</dbReference>
<feature type="compositionally biased region" description="Polar residues" evidence="1">
    <location>
        <begin position="106"/>
        <end position="123"/>
    </location>
</feature>
<feature type="non-terminal residue" evidence="3">
    <location>
        <position position="140"/>
    </location>
</feature>
<sequence>MSRPHRPTGTDRITELLRPTGEEDRLAVEFPPPRVRVEPLHAALAVAVVLALVAGWALLRPGAPEPQWDTAAAQAPQAPPAQVVVSVVGEVANPGLVTLERVRHAPTSSQSTRRSYLSTANRSTFRRSGPCRLPRPGSRQ</sequence>
<comment type="caution">
    <text evidence="3">The sequence shown here is derived from an EMBL/GenBank/DDBJ whole genome shotgun (WGS) entry which is preliminary data.</text>
</comment>
<evidence type="ECO:0000313" key="3">
    <source>
        <dbReference type="EMBL" id="MBA4506041.1"/>
    </source>
</evidence>
<keyword evidence="2" id="KW-0812">Transmembrane</keyword>